<protein>
    <submittedName>
        <fullName evidence="2">Uncharacterized protein</fullName>
    </submittedName>
</protein>
<evidence type="ECO:0000313" key="2">
    <source>
        <dbReference type="Ensembl" id="ENSCJAP00000068069.2"/>
    </source>
</evidence>
<dbReference type="GeneTree" id="ENSGT00960000191503"/>
<dbReference type="Ensembl" id="ENSCJAT00000107545.2">
    <property type="protein sequence ID" value="ENSCJAP00000068069.2"/>
    <property type="gene ID" value="ENSCJAG00000058192.2"/>
</dbReference>
<dbReference type="Proteomes" id="UP000008225">
    <property type="component" value="Chromosome X"/>
</dbReference>
<sequence length="65" mass="7527">SQLFGRLRRTDHKVKRSRPSWPTWCNPVSTKTTKISWAWWPAPVVPATQEAEAGELLEPGRRRSQ</sequence>
<keyword evidence="3" id="KW-1185">Reference proteome</keyword>
<evidence type="ECO:0000256" key="1">
    <source>
        <dbReference type="SAM" id="MobiDB-lite"/>
    </source>
</evidence>
<feature type="compositionally biased region" description="Basic residues" evidence="1">
    <location>
        <begin position="1"/>
        <end position="18"/>
    </location>
</feature>
<organism evidence="2 3">
    <name type="scientific">Callithrix jacchus</name>
    <name type="common">White-tufted-ear marmoset</name>
    <name type="synonym">Simia Jacchus</name>
    <dbReference type="NCBI Taxonomy" id="9483"/>
    <lineage>
        <taxon>Eukaryota</taxon>
        <taxon>Metazoa</taxon>
        <taxon>Chordata</taxon>
        <taxon>Craniata</taxon>
        <taxon>Vertebrata</taxon>
        <taxon>Euteleostomi</taxon>
        <taxon>Mammalia</taxon>
        <taxon>Eutheria</taxon>
        <taxon>Euarchontoglires</taxon>
        <taxon>Primates</taxon>
        <taxon>Haplorrhini</taxon>
        <taxon>Platyrrhini</taxon>
        <taxon>Cebidae</taxon>
        <taxon>Callitrichinae</taxon>
        <taxon>Callithrix</taxon>
        <taxon>Callithrix</taxon>
    </lineage>
</organism>
<dbReference type="Bgee" id="ENSCJAG00000058192">
    <property type="expression patterns" value="Expressed in ovary and 2 other cell types or tissues"/>
</dbReference>
<proteinExistence type="predicted"/>
<dbReference type="AlphaFoldDB" id="A0A5F4VRH0"/>
<reference evidence="2" key="3">
    <citation type="submission" date="2025-09" db="UniProtKB">
        <authorList>
            <consortium name="Ensembl"/>
        </authorList>
    </citation>
    <scope>IDENTIFICATION</scope>
</reference>
<feature type="region of interest" description="Disordered" evidence="1">
    <location>
        <begin position="1"/>
        <end position="20"/>
    </location>
</feature>
<reference evidence="2" key="2">
    <citation type="submission" date="2025-08" db="UniProtKB">
        <authorList>
            <consortium name="Ensembl"/>
        </authorList>
    </citation>
    <scope>IDENTIFICATION</scope>
</reference>
<name>A0A5F4VRH0_CALJA</name>
<accession>A0A5F4VRH0</accession>
<reference evidence="2" key="1">
    <citation type="submission" date="2009-03" db="EMBL/GenBank/DDBJ databases">
        <authorList>
            <person name="Warren W."/>
            <person name="Ye L."/>
            <person name="Minx P."/>
            <person name="Worley K."/>
            <person name="Gibbs R."/>
            <person name="Wilson R.K."/>
        </authorList>
    </citation>
    <scope>NUCLEOTIDE SEQUENCE [LARGE SCALE GENOMIC DNA]</scope>
</reference>
<dbReference type="InParanoid" id="A0A5F4VRH0"/>
<evidence type="ECO:0000313" key="3">
    <source>
        <dbReference type="Proteomes" id="UP000008225"/>
    </source>
</evidence>